<protein>
    <recommendedName>
        <fullName evidence="2">Neuronatin</fullName>
    </recommendedName>
</protein>
<evidence type="ECO:0000313" key="5">
    <source>
        <dbReference type="Ensembl" id="ENSPTEP00000015931.1"/>
    </source>
</evidence>
<dbReference type="AlphaFoldDB" id="A0A8C9HFS4"/>
<name>A0A8C9HFS4_9PRIM</name>
<dbReference type="InterPro" id="IPR024885">
    <property type="entry name" value="Neuronatin"/>
</dbReference>
<dbReference type="GO" id="GO:0005737">
    <property type="term" value="C:cytoplasm"/>
    <property type="evidence" value="ECO:0007669"/>
    <property type="project" value="TreeGrafter"/>
</dbReference>
<dbReference type="Proteomes" id="UP000694416">
    <property type="component" value="Unplaced"/>
</dbReference>
<proteinExistence type="inferred from homology"/>
<accession>A0A8C9HFS4</accession>
<keyword evidence="4" id="KW-1133">Transmembrane helix</keyword>
<comment type="similarity">
    <text evidence="1">Belongs to the neuronatin family.</text>
</comment>
<organism evidence="5 6">
    <name type="scientific">Piliocolobus tephrosceles</name>
    <name type="common">Ugandan red Colobus</name>
    <dbReference type="NCBI Taxonomy" id="591936"/>
    <lineage>
        <taxon>Eukaryota</taxon>
        <taxon>Metazoa</taxon>
        <taxon>Chordata</taxon>
        <taxon>Craniata</taxon>
        <taxon>Vertebrata</taxon>
        <taxon>Euteleostomi</taxon>
        <taxon>Mammalia</taxon>
        <taxon>Eutheria</taxon>
        <taxon>Euarchontoglires</taxon>
        <taxon>Primates</taxon>
        <taxon>Haplorrhini</taxon>
        <taxon>Catarrhini</taxon>
        <taxon>Cercopithecidae</taxon>
        <taxon>Colobinae</taxon>
        <taxon>Piliocolobus</taxon>
    </lineage>
</organism>
<keyword evidence="6" id="KW-1185">Reference proteome</keyword>
<dbReference type="GO" id="GO:0032024">
    <property type="term" value="P:positive regulation of insulin secretion"/>
    <property type="evidence" value="ECO:0007669"/>
    <property type="project" value="TreeGrafter"/>
</dbReference>
<feature type="transmembrane region" description="Helical" evidence="4">
    <location>
        <begin position="6"/>
        <end position="23"/>
    </location>
</feature>
<evidence type="ECO:0000256" key="4">
    <source>
        <dbReference type="SAM" id="Phobius"/>
    </source>
</evidence>
<dbReference type="Ensembl" id="ENSPTET00000023688.1">
    <property type="protein sequence ID" value="ENSPTEP00000015931.1"/>
    <property type="gene ID" value="ENSPTEG00000017567.1"/>
</dbReference>
<evidence type="ECO:0000256" key="1">
    <source>
        <dbReference type="ARBA" id="ARBA00005780"/>
    </source>
</evidence>
<dbReference type="PANTHER" id="PTHR15285:SF0">
    <property type="entry name" value="NEURONATIN"/>
    <property type="match status" value="1"/>
</dbReference>
<dbReference type="PANTHER" id="PTHR15285">
    <property type="entry name" value="NEURONATIN"/>
    <property type="match status" value="1"/>
</dbReference>
<keyword evidence="4" id="KW-0472">Membrane</keyword>
<reference evidence="5" key="1">
    <citation type="submission" date="2025-08" db="UniProtKB">
        <authorList>
            <consortium name="Ensembl"/>
        </authorList>
    </citation>
    <scope>IDENTIFICATION</scope>
</reference>
<reference evidence="5" key="2">
    <citation type="submission" date="2025-09" db="UniProtKB">
        <authorList>
            <consortium name="Ensembl"/>
        </authorList>
    </citation>
    <scope>IDENTIFICATION</scope>
</reference>
<evidence type="ECO:0000313" key="6">
    <source>
        <dbReference type="Proteomes" id="UP000694416"/>
    </source>
</evidence>
<dbReference type="GO" id="GO:0007420">
    <property type="term" value="P:brain development"/>
    <property type="evidence" value="ECO:0007669"/>
    <property type="project" value="InterPro"/>
</dbReference>
<keyword evidence="4" id="KW-0812">Transmembrane</keyword>
<evidence type="ECO:0000256" key="2">
    <source>
        <dbReference type="ARBA" id="ARBA00019250"/>
    </source>
</evidence>
<evidence type="ECO:0000256" key="3">
    <source>
        <dbReference type="ARBA" id="ARBA00022473"/>
    </source>
</evidence>
<keyword evidence="3" id="KW-0217">Developmental protein</keyword>
<sequence>MAAVAAASAELLIIGWYIFRVLLQGGSWVSRRRCSGTPCRSWRTRCRGPGGRCWGSAGSEPPTEAPAPSPGRPYHQVLLCISASMGASAAQEWGVPCAPSPEEHLARSVRGQ</sequence>